<keyword evidence="2" id="KW-0503">Monooxygenase</keyword>
<evidence type="ECO:0000313" key="2">
    <source>
        <dbReference type="EMBL" id="NBJ93330.1"/>
    </source>
</evidence>
<proteinExistence type="predicted"/>
<dbReference type="EMBL" id="QZDT01000018">
    <property type="protein sequence ID" value="NBJ93330.1"/>
    <property type="molecule type" value="Genomic_DNA"/>
</dbReference>
<keyword evidence="2" id="KW-0560">Oxidoreductase</keyword>
<comment type="caution">
    <text evidence="2">The sequence shown here is derived from an EMBL/GenBank/DDBJ whole genome shotgun (WGS) entry which is preliminary data.</text>
</comment>
<dbReference type="SUPFAM" id="SSF54909">
    <property type="entry name" value="Dimeric alpha+beta barrel"/>
    <property type="match status" value="1"/>
</dbReference>
<reference evidence="2" key="1">
    <citation type="submission" date="2018-09" db="EMBL/GenBank/DDBJ databases">
        <title>Murine metabolic-syndrome-specific gut microbial biobank.</title>
        <authorList>
            <person name="Liu C."/>
        </authorList>
    </citation>
    <scope>NUCLEOTIDE SEQUENCE</scope>
    <source>
        <strain evidence="2">D42-62</strain>
    </source>
</reference>
<dbReference type="Gene3D" id="3.30.70.100">
    <property type="match status" value="1"/>
</dbReference>
<dbReference type="RefSeq" id="WP_160560435.1">
    <property type="nucleotide sequence ID" value="NZ_QZDT01000018.1"/>
</dbReference>
<protein>
    <submittedName>
        <fullName evidence="2">Antibiotic biosynthesis monooxygenase</fullName>
    </submittedName>
</protein>
<evidence type="ECO:0000259" key="1">
    <source>
        <dbReference type="PROSITE" id="PS51725"/>
    </source>
</evidence>
<gene>
    <name evidence="2" type="ORF">D5281_12190</name>
</gene>
<dbReference type="Pfam" id="PF03992">
    <property type="entry name" value="ABM"/>
    <property type="match status" value="1"/>
</dbReference>
<dbReference type="GO" id="GO:0004497">
    <property type="term" value="F:monooxygenase activity"/>
    <property type="evidence" value="ECO:0007669"/>
    <property type="project" value="UniProtKB-KW"/>
</dbReference>
<organism evidence="2 3">
    <name type="scientific">Parablautia muri</name>
    <dbReference type="NCBI Taxonomy" id="2320879"/>
    <lineage>
        <taxon>Bacteria</taxon>
        <taxon>Bacillati</taxon>
        <taxon>Bacillota</taxon>
        <taxon>Clostridia</taxon>
        <taxon>Lachnospirales</taxon>
        <taxon>Lachnospiraceae</taxon>
        <taxon>Parablautia</taxon>
    </lineage>
</organism>
<accession>A0A9X5BG25</accession>
<dbReference type="OrthoDB" id="123158at2"/>
<evidence type="ECO:0000313" key="3">
    <source>
        <dbReference type="Proteomes" id="UP001154420"/>
    </source>
</evidence>
<sequence length="110" mass="12463">MAVTVNIYYSGENGNARKFAEEMVSSGVADDIRAEAGNIRYEYFFPMEDAETVLLIDSWEDQHSIDAHHASPMMAKIIGLREKYGLHMKVERYVSDEDGVPEADKAFIKE</sequence>
<dbReference type="PROSITE" id="PS51725">
    <property type="entry name" value="ABM"/>
    <property type="match status" value="1"/>
</dbReference>
<dbReference type="InterPro" id="IPR007138">
    <property type="entry name" value="ABM_dom"/>
</dbReference>
<keyword evidence="3" id="KW-1185">Reference proteome</keyword>
<name>A0A9X5BG25_9FIRM</name>
<dbReference type="InterPro" id="IPR011008">
    <property type="entry name" value="Dimeric_a/b-barrel"/>
</dbReference>
<dbReference type="AlphaFoldDB" id="A0A9X5BG25"/>
<feature type="domain" description="ABM" evidence="1">
    <location>
        <begin position="3"/>
        <end position="94"/>
    </location>
</feature>
<dbReference type="Proteomes" id="UP001154420">
    <property type="component" value="Unassembled WGS sequence"/>
</dbReference>